<dbReference type="Proteomes" id="UP000007360">
    <property type="component" value="Unassembled WGS sequence"/>
</dbReference>
<dbReference type="AlphaFoldDB" id="K2QCZ8"/>
<comment type="caution">
    <text evidence="3">The sequence shown here is derived from an EMBL/GenBank/DDBJ whole genome shotgun (WGS) entry which is preliminary data.</text>
</comment>
<keyword evidence="2" id="KW-1133">Transmembrane helix</keyword>
<feature type="compositionally biased region" description="Gly residues" evidence="1">
    <location>
        <begin position="30"/>
        <end position="39"/>
    </location>
</feature>
<protein>
    <submittedName>
        <fullName evidence="3">Uncharacterized protein</fullName>
    </submittedName>
</protein>
<keyword evidence="2" id="KW-0812">Transmembrane</keyword>
<reference evidence="3 4" key="1">
    <citation type="journal article" date="2012" name="J. Bacteriol.">
        <title>Draft genome sequence of Methanobacterium formicicum DSM 3637, an archaebacterium isolated from the methane producer amoeba Pelomyxa palustris.</title>
        <authorList>
            <person name="Gutierrez G."/>
        </authorList>
    </citation>
    <scope>NUCLEOTIDE SEQUENCE [LARGE SCALE GENOMIC DNA]</scope>
    <source>
        <strain evidence="4">DSM 3637 / PP1</strain>
    </source>
</reference>
<keyword evidence="4" id="KW-1185">Reference proteome</keyword>
<organism evidence="3 4">
    <name type="scientific">Methanobacterium formicicum (strain DSM 3637 / PP1)</name>
    <dbReference type="NCBI Taxonomy" id="1204725"/>
    <lineage>
        <taxon>Archaea</taxon>
        <taxon>Methanobacteriati</taxon>
        <taxon>Methanobacteriota</taxon>
        <taxon>Methanomada group</taxon>
        <taxon>Methanobacteria</taxon>
        <taxon>Methanobacteriales</taxon>
        <taxon>Methanobacteriaceae</taxon>
        <taxon>Methanobacterium</taxon>
    </lineage>
</organism>
<feature type="compositionally biased region" description="Low complexity" evidence="1">
    <location>
        <begin position="50"/>
        <end position="65"/>
    </location>
</feature>
<evidence type="ECO:0000313" key="4">
    <source>
        <dbReference type="Proteomes" id="UP000007360"/>
    </source>
</evidence>
<dbReference type="RefSeq" id="WP_004030762.1">
    <property type="nucleotide sequence ID" value="NZ_AMPO01000005.1"/>
</dbReference>
<name>K2QCZ8_METFP</name>
<accession>K2QCZ8</accession>
<evidence type="ECO:0000256" key="2">
    <source>
        <dbReference type="SAM" id="Phobius"/>
    </source>
</evidence>
<keyword evidence="2" id="KW-0472">Membrane</keyword>
<proteinExistence type="predicted"/>
<dbReference type="PATRIC" id="fig|1204725.3.peg.1471"/>
<evidence type="ECO:0000313" key="3">
    <source>
        <dbReference type="EMBL" id="EKF85871.1"/>
    </source>
</evidence>
<feature type="region of interest" description="Disordered" evidence="1">
    <location>
        <begin position="30"/>
        <end position="65"/>
    </location>
</feature>
<sequence>MKKIVAIITIFLISVAFIGLCDTVYAKGGGGGGKGGGSSGKSSSTERVYSPTTGTGATGSSTPVTNSNKNSYQKNFFNIIFVGLISFLLIFLWFVLRKPKKS</sequence>
<evidence type="ECO:0000256" key="1">
    <source>
        <dbReference type="SAM" id="MobiDB-lite"/>
    </source>
</evidence>
<dbReference type="EMBL" id="AMPO01000005">
    <property type="protein sequence ID" value="EKF85871.1"/>
    <property type="molecule type" value="Genomic_DNA"/>
</dbReference>
<gene>
    <name evidence="3" type="ORF">A994_07315</name>
</gene>
<feature type="transmembrane region" description="Helical" evidence="2">
    <location>
        <begin position="76"/>
        <end position="96"/>
    </location>
</feature>